<feature type="transmembrane region" description="Helical" evidence="1">
    <location>
        <begin position="12"/>
        <end position="33"/>
    </location>
</feature>
<dbReference type="eggNOG" id="COG2364">
    <property type="taxonomic scope" value="Bacteria"/>
</dbReference>
<dbReference type="PANTHER" id="PTHR40078">
    <property type="entry name" value="INTEGRAL MEMBRANE PROTEIN-RELATED"/>
    <property type="match status" value="1"/>
</dbReference>
<name>F6DVH0_DESRL</name>
<dbReference type="RefSeq" id="WP_013843176.1">
    <property type="nucleotide sequence ID" value="NC_015589.1"/>
</dbReference>
<feature type="transmembrane region" description="Helical" evidence="1">
    <location>
        <begin position="53"/>
        <end position="73"/>
    </location>
</feature>
<keyword evidence="3" id="KW-1185">Reference proteome</keyword>
<reference evidence="3" key="1">
    <citation type="submission" date="2011-05" db="EMBL/GenBank/DDBJ databases">
        <title>Complete sequence of Desulfotomaculum ruminis DSM 2154.</title>
        <authorList>
            <person name="Lucas S."/>
            <person name="Copeland A."/>
            <person name="Lapidus A."/>
            <person name="Cheng J.-F."/>
            <person name="Goodwin L."/>
            <person name="Pitluck S."/>
            <person name="Lu M."/>
            <person name="Detter J.C."/>
            <person name="Han C."/>
            <person name="Tapia R."/>
            <person name="Land M."/>
            <person name="Hauser L."/>
            <person name="Kyrpides N."/>
            <person name="Ivanova N."/>
            <person name="Mikhailova N."/>
            <person name="Pagani I."/>
            <person name="Stams A.J.M."/>
            <person name="Plugge C.M."/>
            <person name="Muyzer G."/>
            <person name="Kuever J."/>
            <person name="Parshina S.N."/>
            <person name="Ivanova A.E."/>
            <person name="Nazina T.N."/>
            <person name="Brambilla E."/>
            <person name="Spring S."/>
            <person name="Klenk H.-P."/>
            <person name="Woyke T."/>
        </authorList>
    </citation>
    <scope>NUCLEOTIDE SEQUENCE [LARGE SCALE GENOMIC DNA]</scope>
    <source>
        <strain evidence="3">ATCC 23193 / DSM 2154 / NCIB 8452 / DL</strain>
    </source>
</reference>
<evidence type="ECO:0008006" key="4">
    <source>
        <dbReference type="Google" id="ProtNLM"/>
    </source>
</evidence>
<dbReference type="KEGG" id="dru:Desru_3224"/>
<feature type="transmembrane region" description="Helical" evidence="1">
    <location>
        <begin position="175"/>
        <end position="196"/>
    </location>
</feature>
<protein>
    <recommendedName>
        <fullName evidence="4">YitT family protein</fullName>
    </recommendedName>
</protein>
<accession>F6DVH0</accession>
<evidence type="ECO:0000313" key="3">
    <source>
        <dbReference type="Proteomes" id="UP000009234"/>
    </source>
</evidence>
<feature type="transmembrane region" description="Helical" evidence="1">
    <location>
        <begin position="80"/>
        <end position="99"/>
    </location>
</feature>
<dbReference type="InterPro" id="IPR038750">
    <property type="entry name" value="YczE/YyaS-like"/>
</dbReference>
<keyword evidence="1" id="KW-0812">Transmembrane</keyword>
<dbReference type="EMBL" id="CP002780">
    <property type="protein sequence ID" value="AEG61430.1"/>
    <property type="molecule type" value="Genomic_DNA"/>
</dbReference>
<evidence type="ECO:0000256" key="1">
    <source>
        <dbReference type="SAM" id="Phobius"/>
    </source>
</evidence>
<dbReference type="STRING" id="696281.Desru_3224"/>
<reference evidence="2 3" key="2">
    <citation type="journal article" date="2012" name="Stand. Genomic Sci.">
        <title>Complete genome sequence of the sulfate-reducing firmicute Desulfotomaculum ruminis type strain (DL(T)).</title>
        <authorList>
            <person name="Spring S."/>
            <person name="Visser M."/>
            <person name="Lu M."/>
            <person name="Copeland A."/>
            <person name="Lapidus A."/>
            <person name="Lucas S."/>
            <person name="Cheng J.F."/>
            <person name="Han C."/>
            <person name="Tapia R."/>
            <person name="Goodwin L.A."/>
            <person name="Pitluck S."/>
            <person name="Ivanova N."/>
            <person name="Land M."/>
            <person name="Hauser L."/>
            <person name="Larimer F."/>
            <person name="Rohde M."/>
            <person name="Goker M."/>
            <person name="Detter J.C."/>
            <person name="Kyrpides N.C."/>
            <person name="Woyke T."/>
            <person name="Schaap P.J."/>
            <person name="Plugge C.M."/>
            <person name="Muyzer G."/>
            <person name="Kuever J."/>
            <person name="Pereira I.A."/>
            <person name="Parshina S.N."/>
            <person name="Bernier-Latmani R."/>
            <person name="Stams A.J."/>
            <person name="Klenk H.P."/>
        </authorList>
    </citation>
    <scope>NUCLEOTIDE SEQUENCE [LARGE SCALE GENOMIC DNA]</scope>
    <source>
        <strain evidence="3">ATCC 23193 / DSM 2154 / NCIB 8452 / DL</strain>
    </source>
</reference>
<sequence>MRRTMLYGLQLAWFMLGLFIFGLAISLMVKAGLGVAPWDVLHLGLTHYLPFTFGQVMIGSGVVCVIIAVFLRVRPTLGTVLNMIFIGVFVDLINKMALLPDPVSNAWRWSYLLLGIVLCGFATGLYITAALGTGPRDSLMVGLHQVTGWRIGPVRTIIEVSVVLLGYILSGPIGWGTLVFSLTIGWTTEYSLKFFYWCGNRRWFKQLIGSMGEINTAVSSQQKA</sequence>
<dbReference type="PANTHER" id="PTHR40078:SF1">
    <property type="entry name" value="INTEGRAL MEMBRANE PROTEIN"/>
    <property type="match status" value="1"/>
</dbReference>
<keyword evidence="1" id="KW-0472">Membrane</keyword>
<dbReference type="HOGENOM" id="CLU_083843_0_1_9"/>
<dbReference type="Pfam" id="PF19700">
    <property type="entry name" value="DUF6198"/>
    <property type="match status" value="1"/>
</dbReference>
<keyword evidence="1" id="KW-1133">Transmembrane helix</keyword>
<evidence type="ECO:0000313" key="2">
    <source>
        <dbReference type="EMBL" id="AEG61430.1"/>
    </source>
</evidence>
<gene>
    <name evidence="2" type="ordered locus">Desru_3224</name>
</gene>
<organism evidence="2 3">
    <name type="scientific">Desulforamulus ruminis (strain ATCC 23193 / DSM 2154 / NCIMB 8452 / DL)</name>
    <name type="common">Desulfotomaculum ruminis</name>
    <dbReference type="NCBI Taxonomy" id="696281"/>
    <lineage>
        <taxon>Bacteria</taxon>
        <taxon>Bacillati</taxon>
        <taxon>Bacillota</taxon>
        <taxon>Clostridia</taxon>
        <taxon>Eubacteriales</taxon>
        <taxon>Peptococcaceae</taxon>
        <taxon>Desulforamulus</taxon>
    </lineage>
</organism>
<proteinExistence type="predicted"/>
<feature type="transmembrane region" description="Helical" evidence="1">
    <location>
        <begin position="111"/>
        <end position="131"/>
    </location>
</feature>
<dbReference type="AlphaFoldDB" id="F6DVH0"/>
<dbReference type="Proteomes" id="UP000009234">
    <property type="component" value="Chromosome"/>
</dbReference>